<name>B9RNN2_RICCO</name>
<keyword evidence="2" id="KW-1185">Reference proteome</keyword>
<protein>
    <submittedName>
        <fullName evidence="1">Uncharacterized protein</fullName>
    </submittedName>
</protein>
<proteinExistence type="predicted"/>
<organism evidence="1 2">
    <name type="scientific">Ricinus communis</name>
    <name type="common">Castor bean</name>
    <dbReference type="NCBI Taxonomy" id="3988"/>
    <lineage>
        <taxon>Eukaryota</taxon>
        <taxon>Viridiplantae</taxon>
        <taxon>Streptophyta</taxon>
        <taxon>Embryophyta</taxon>
        <taxon>Tracheophyta</taxon>
        <taxon>Spermatophyta</taxon>
        <taxon>Magnoliopsida</taxon>
        <taxon>eudicotyledons</taxon>
        <taxon>Gunneridae</taxon>
        <taxon>Pentapetalae</taxon>
        <taxon>rosids</taxon>
        <taxon>fabids</taxon>
        <taxon>Malpighiales</taxon>
        <taxon>Euphorbiaceae</taxon>
        <taxon>Acalyphoideae</taxon>
        <taxon>Acalypheae</taxon>
        <taxon>Ricinus</taxon>
    </lineage>
</organism>
<evidence type="ECO:0000313" key="1">
    <source>
        <dbReference type="EMBL" id="EEF46800.1"/>
    </source>
</evidence>
<accession>B9RNN2</accession>
<sequence length="50" mass="5976">MASFFQRRNFLFLVTLVRPMAEMYTSGHLRKLRYHDTDAVSLKHTNYKAI</sequence>
<dbReference type="Proteomes" id="UP000008311">
    <property type="component" value="Unassembled WGS sequence"/>
</dbReference>
<gene>
    <name evidence="1" type="ORF">RCOM_0919150</name>
</gene>
<evidence type="ECO:0000313" key="2">
    <source>
        <dbReference type="Proteomes" id="UP000008311"/>
    </source>
</evidence>
<dbReference type="AlphaFoldDB" id="B9RNN2"/>
<dbReference type="InParanoid" id="B9RNN2"/>
<dbReference type="EMBL" id="EQ973791">
    <property type="protein sequence ID" value="EEF46800.1"/>
    <property type="molecule type" value="Genomic_DNA"/>
</dbReference>
<reference evidence="2" key="1">
    <citation type="journal article" date="2010" name="Nat. Biotechnol.">
        <title>Draft genome sequence of the oilseed species Ricinus communis.</title>
        <authorList>
            <person name="Chan A.P."/>
            <person name="Crabtree J."/>
            <person name="Zhao Q."/>
            <person name="Lorenzi H."/>
            <person name="Orvis J."/>
            <person name="Puiu D."/>
            <person name="Melake-Berhan A."/>
            <person name="Jones K.M."/>
            <person name="Redman J."/>
            <person name="Chen G."/>
            <person name="Cahoon E.B."/>
            <person name="Gedil M."/>
            <person name="Stanke M."/>
            <person name="Haas B.J."/>
            <person name="Wortman J.R."/>
            <person name="Fraser-Liggett C.M."/>
            <person name="Ravel J."/>
            <person name="Rabinowicz P.D."/>
        </authorList>
    </citation>
    <scope>NUCLEOTIDE SEQUENCE [LARGE SCALE GENOMIC DNA]</scope>
    <source>
        <strain evidence="2">cv. Hale</strain>
    </source>
</reference>